<gene>
    <name evidence="2" type="ORF">CVT24_003520</name>
</gene>
<evidence type="ECO:0000256" key="1">
    <source>
        <dbReference type="SAM" id="MobiDB-lite"/>
    </source>
</evidence>
<name>A0A409Y7D2_9AGAR</name>
<keyword evidence="3" id="KW-1185">Reference proteome</keyword>
<proteinExistence type="predicted"/>
<evidence type="ECO:0000313" key="2">
    <source>
        <dbReference type="EMBL" id="PPQ98889.1"/>
    </source>
</evidence>
<feature type="region of interest" description="Disordered" evidence="1">
    <location>
        <begin position="167"/>
        <end position="211"/>
    </location>
</feature>
<feature type="compositionally biased region" description="Basic and acidic residues" evidence="1">
    <location>
        <begin position="178"/>
        <end position="190"/>
    </location>
</feature>
<dbReference type="Proteomes" id="UP000284842">
    <property type="component" value="Unassembled WGS sequence"/>
</dbReference>
<feature type="compositionally biased region" description="Low complexity" evidence="1">
    <location>
        <begin position="114"/>
        <end position="141"/>
    </location>
</feature>
<dbReference type="OrthoDB" id="3270420at2759"/>
<dbReference type="AlphaFoldDB" id="A0A409Y7D2"/>
<reference evidence="2 3" key="1">
    <citation type="journal article" date="2018" name="Evol. Lett.">
        <title>Horizontal gene cluster transfer increased hallucinogenic mushroom diversity.</title>
        <authorList>
            <person name="Reynolds H.T."/>
            <person name="Vijayakumar V."/>
            <person name="Gluck-Thaler E."/>
            <person name="Korotkin H.B."/>
            <person name="Matheny P.B."/>
            <person name="Slot J.C."/>
        </authorList>
    </citation>
    <scope>NUCLEOTIDE SEQUENCE [LARGE SCALE GENOMIC DNA]</scope>
    <source>
        <strain evidence="2 3">2629</strain>
    </source>
</reference>
<comment type="caution">
    <text evidence="2">The sequence shown here is derived from an EMBL/GenBank/DDBJ whole genome shotgun (WGS) entry which is preliminary data.</text>
</comment>
<dbReference type="EMBL" id="NHTK01001374">
    <property type="protein sequence ID" value="PPQ98889.1"/>
    <property type="molecule type" value="Genomic_DNA"/>
</dbReference>
<dbReference type="InParanoid" id="A0A409Y7D2"/>
<evidence type="ECO:0000313" key="3">
    <source>
        <dbReference type="Proteomes" id="UP000284842"/>
    </source>
</evidence>
<organism evidence="2 3">
    <name type="scientific">Panaeolus cyanescens</name>
    <dbReference type="NCBI Taxonomy" id="181874"/>
    <lineage>
        <taxon>Eukaryota</taxon>
        <taxon>Fungi</taxon>
        <taxon>Dikarya</taxon>
        <taxon>Basidiomycota</taxon>
        <taxon>Agaricomycotina</taxon>
        <taxon>Agaricomycetes</taxon>
        <taxon>Agaricomycetidae</taxon>
        <taxon>Agaricales</taxon>
        <taxon>Agaricineae</taxon>
        <taxon>Galeropsidaceae</taxon>
        <taxon>Panaeolus</taxon>
    </lineage>
</organism>
<sequence length="276" mass="31311">MDDIPPRDPQLIALPTSVVVERRAYPTTDFFIHDLHVSQASNVQLRTRSPIPYPEEDFLEPQLLLTSALSDADGPNNTLTIISSEESNQQPSRVHFRSRVRITSGINHHRHRLSTSGESEGLRSSRSSSLSGSSSISAPLRSHADEQVGKPGWGTLGQRVSLFAKGGGLSRRQRLRNRREQIRSGKRDSRCASPGSQFNAPVYDERSPLNRGRRTQLYVHANSSDQDIDDEEIDYHKEVEMVFGPWPSRLLNHHWWWWKMEPILCCRHSADSDEEG</sequence>
<accession>A0A409Y7D2</accession>
<feature type="region of interest" description="Disordered" evidence="1">
    <location>
        <begin position="104"/>
        <end position="153"/>
    </location>
</feature>
<protein>
    <submittedName>
        <fullName evidence="2">Uncharacterized protein</fullName>
    </submittedName>
</protein>